<evidence type="ECO:0000313" key="6">
    <source>
        <dbReference type="Ensembl" id="ENSCCRP00010091941.1"/>
    </source>
</evidence>
<evidence type="ECO:0000313" key="7">
    <source>
        <dbReference type="Proteomes" id="UP000694427"/>
    </source>
</evidence>
<dbReference type="SMART" id="SM00409">
    <property type="entry name" value="IG"/>
    <property type="match status" value="2"/>
</dbReference>
<dbReference type="InterPro" id="IPR050671">
    <property type="entry name" value="CD300_family_receptors"/>
</dbReference>
<dbReference type="Pfam" id="PF07686">
    <property type="entry name" value="V-set"/>
    <property type="match status" value="2"/>
</dbReference>
<dbReference type="SUPFAM" id="SSF48726">
    <property type="entry name" value="Immunoglobulin"/>
    <property type="match status" value="2"/>
</dbReference>
<feature type="domain" description="Ig-like" evidence="5">
    <location>
        <begin position="49"/>
        <end position="152"/>
    </location>
</feature>
<keyword evidence="4" id="KW-1133">Transmembrane helix</keyword>
<keyword evidence="2 4" id="KW-0812">Transmembrane</keyword>
<dbReference type="GO" id="GO:0005886">
    <property type="term" value="C:plasma membrane"/>
    <property type="evidence" value="ECO:0007669"/>
    <property type="project" value="TreeGrafter"/>
</dbReference>
<keyword evidence="3 4" id="KW-0472">Membrane</keyword>
<dbReference type="InterPro" id="IPR013106">
    <property type="entry name" value="Ig_V-set"/>
</dbReference>
<accession>A0A8C1NGN2</accession>
<comment type="subcellular location">
    <subcellularLocation>
        <location evidence="1">Membrane</location>
    </subcellularLocation>
</comment>
<dbReference type="InterPro" id="IPR036179">
    <property type="entry name" value="Ig-like_dom_sf"/>
</dbReference>
<evidence type="ECO:0000256" key="2">
    <source>
        <dbReference type="ARBA" id="ARBA00022692"/>
    </source>
</evidence>
<dbReference type="Ensembl" id="ENSCCRT00010101944.1">
    <property type="protein sequence ID" value="ENSCCRP00010091941.1"/>
    <property type="gene ID" value="ENSCCRG00010040194.1"/>
</dbReference>
<organism evidence="6 7">
    <name type="scientific">Cyprinus carpio</name>
    <name type="common">Common carp</name>
    <dbReference type="NCBI Taxonomy" id="7962"/>
    <lineage>
        <taxon>Eukaryota</taxon>
        <taxon>Metazoa</taxon>
        <taxon>Chordata</taxon>
        <taxon>Craniata</taxon>
        <taxon>Vertebrata</taxon>
        <taxon>Euteleostomi</taxon>
        <taxon>Actinopterygii</taxon>
        <taxon>Neopterygii</taxon>
        <taxon>Teleostei</taxon>
        <taxon>Ostariophysi</taxon>
        <taxon>Cypriniformes</taxon>
        <taxon>Cyprinidae</taxon>
        <taxon>Cyprininae</taxon>
        <taxon>Cyprinus</taxon>
    </lineage>
</organism>
<dbReference type="Proteomes" id="UP000694427">
    <property type="component" value="Unplaced"/>
</dbReference>
<proteinExistence type="predicted"/>
<keyword evidence="7" id="KW-1185">Reference proteome</keyword>
<dbReference type="InterPro" id="IPR013783">
    <property type="entry name" value="Ig-like_fold"/>
</dbReference>
<evidence type="ECO:0000256" key="3">
    <source>
        <dbReference type="ARBA" id="ARBA00023136"/>
    </source>
</evidence>
<dbReference type="InterPro" id="IPR003599">
    <property type="entry name" value="Ig_sub"/>
</dbReference>
<sequence length="422" mass="46979">MTGLRLTDSGWYWCSAGEALNPVHITVTGEEPHKEKDTSVFKHFSALSPVHLTVTEAGVESYDDWSNNVLTVQTGGSVTIPCYYDKKYTQQKKYWFSEIDKTYKNTSEENLSIIDHPDQSLFTVTMRNLQDKHNGDYYCVVETGEQPSTKIIYEPYLKIQSAPDVSVVSSSVSGHEGGDISVQCFYSSGYKNKLKQWCRYKDKSCYTVGRTVTSQISSVQISDDGRRSFTVRMTGLRLTDSGWYCCSVGDLQVPVQLTVTEPKRAFTTIPAATPSPTEADIHTTQQSANRNPTSVNKIIYTMTTDSRPETHKHDVILVMCLPAMLVLLLLVTLVAIVTWRLRKKPERGQNKEEEHFNSAVMPCKNQMTSSSPADVTSSASVDDSSVIYSSVITFHKASSSSVNREADVIYSSVKQTPKAVSS</sequence>
<evidence type="ECO:0000256" key="1">
    <source>
        <dbReference type="ARBA" id="ARBA00004370"/>
    </source>
</evidence>
<dbReference type="GO" id="GO:0004888">
    <property type="term" value="F:transmembrane signaling receptor activity"/>
    <property type="evidence" value="ECO:0007669"/>
    <property type="project" value="TreeGrafter"/>
</dbReference>
<reference evidence="6" key="2">
    <citation type="submission" date="2025-09" db="UniProtKB">
        <authorList>
            <consortium name="Ensembl"/>
        </authorList>
    </citation>
    <scope>IDENTIFICATION</scope>
</reference>
<name>A0A8C1NGN2_CYPCA</name>
<dbReference type="Gene3D" id="2.60.40.10">
    <property type="entry name" value="Immunoglobulins"/>
    <property type="match status" value="2"/>
</dbReference>
<feature type="transmembrane region" description="Helical" evidence="4">
    <location>
        <begin position="315"/>
        <end position="339"/>
    </location>
</feature>
<protein>
    <submittedName>
        <fullName evidence="6">Si:dkeyp-104b3.18</fullName>
    </submittedName>
</protein>
<dbReference type="PANTHER" id="PTHR11860">
    <property type="entry name" value="POLYMERIC-IMMUNOGLOBULIN RECEPTOR"/>
    <property type="match status" value="1"/>
</dbReference>
<dbReference type="AlphaFoldDB" id="A0A8C1NGN2"/>
<reference evidence="6" key="1">
    <citation type="submission" date="2025-08" db="UniProtKB">
        <authorList>
            <consortium name="Ensembl"/>
        </authorList>
    </citation>
    <scope>IDENTIFICATION</scope>
</reference>
<feature type="domain" description="Ig-like" evidence="5">
    <location>
        <begin position="163"/>
        <end position="258"/>
    </location>
</feature>
<dbReference type="PANTHER" id="PTHR11860:SF4">
    <property type="entry name" value="TRANSMEMBRANE DOMAIN-CONTAINING PROTEIN TMIGD3"/>
    <property type="match status" value="1"/>
</dbReference>
<dbReference type="PROSITE" id="PS50835">
    <property type="entry name" value="IG_LIKE"/>
    <property type="match status" value="2"/>
</dbReference>
<evidence type="ECO:0000256" key="4">
    <source>
        <dbReference type="SAM" id="Phobius"/>
    </source>
</evidence>
<dbReference type="InterPro" id="IPR007110">
    <property type="entry name" value="Ig-like_dom"/>
</dbReference>
<evidence type="ECO:0000259" key="5">
    <source>
        <dbReference type="PROSITE" id="PS50835"/>
    </source>
</evidence>